<dbReference type="AlphaFoldDB" id="A0A917ZMG5"/>
<dbReference type="GO" id="GO:0044780">
    <property type="term" value="P:bacterial-type flagellum assembly"/>
    <property type="evidence" value="ECO:0007669"/>
    <property type="project" value="InterPro"/>
</dbReference>
<evidence type="ECO:0000256" key="6">
    <source>
        <dbReference type="ARBA" id="ARBA00023143"/>
    </source>
</evidence>
<evidence type="ECO:0000313" key="12">
    <source>
        <dbReference type="Proteomes" id="UP000599578"/>
    </source>
</evidence>
<dbReference type="InterPro" id="IPR010930">
    <property type="entry name" value="Flg_bb/hook_C_dom"/>
</dbReference>
<evidence type="ECO:0000259" key="10">
    <source>
        <dbReference type="Pfam" id="PF22638"/>
    </source>
</evidence>
<organism evidence="11 12">
    <name type="scientific">Marinobacterium nitratireducens</name>
    <dbReference type="NCBI Taxonomy" id="518897"/>
    <lineage>
        <taxon>Bacteria</taxon>
        <taxon>Pseudomonadati</taxon>
        <taxon>Pseudomonadota</taxon>
        <taxon>Gammaproteobacteria</taxon>
        <taxon>Oceanospirillales</taxon>
        <taxon>Oceanospirillaceae</taxon>
        <taxon>Marinobacterium</taxon>
    </lineage>
</organism>
<dbReference type="InterPro" id="IPR002371">
    <property type="entry name" value="FlgK"/>
</dbReference>
<dbReference type="InterPro" id="IPR053927">
    <property type="entry name" value="FlgK_helical"/>
</dbReference>
<dbReference type="NCBIfam" id="TIGR02492">
    <property type="entry name" value="flgK_ends"/>
    <property type="match status" value="1"/>
</dbReference>
<keyword evidence="7" id="KW-0175">Coiled coil</keyword>
<dbReference type="Pfam" id="PF22638">
    <property type="entry name" value="FlgK_D1"/>
    <property type="match status" value="1"/>
</dbReference>
<protein>
    <recommendedName>
        <fullName evidence="4">Flagellar hook-associated protein 1</fullName>
    </recommendedName>
</protein>
<evidence type="ECO:0000256" key="4">
    <source>
        <dbReference type="ARBA" id="ARBA00016244"/>
    </source>
</evidence>
<feature type="domain" description="Flagellar hook-associated protein FlgK helical" evidence="10">
    <location>
        <begin position="86"/>
        <end position="317"/>
    </location>
</feature>
<evidence type="ECO:0000259" key="8">
    <source>
        <dbReference type="Pfam" id="PF00460"/>
    </source>
</evidence>
<comment type="subcellular location">
    <subcellularLocation>
        <location evidence="1">Bacterial flagellum</location>
    </subcellularLocation>
    <subcellularLocation>
        <location evidence="2">Secreted</location>
    </subcellularLocation>
</comment>
<accession>A0A917ZMG5</accession>
<dbReference type="GO" id="GO:0005198">
    <property type="term" value="F:structural molecule activity"/>
    <property type="evidence" value="ECO:0007669"/>
    <property type="project" value="InterPro"/>
</dbReference>
<evidence type="ECO:0000313" key="11">
    <source>
        <dbReference type="EMBL" id="GGO84920.1"/>
    </source>
</evidence>
<dbReference type="GO" id="GO:0009424">
    <property type="term" value="C:bacterial-type flagellum hook"/>
    <property type="evidence" value="ECO:0007669"/>
    <property type="project" value="InterPro"/>
</dbReference>
<dbReference type="Pfam" id="PF06429">
    <property type="entry name" value="Flg_bbr_C"/>
    <property type="match status" value="1"/>
</dbReference>
<feature type="coiled-coil region" evidence="7">
    <location>
        <begin position="148"/>
        <end position="175"/>
    </location>
</feature>
<gene>
    <name evidence="11" type="primary">flgK</name>
    <name evidence="11" type="ORF">GCM10011348_32270</name>
</gene>
<dbReference type="Proteomes" id="UP000599578">
    <property type="component" value="Unassembled WGS sequence"/>
</dbReference>
<comment type="caution">
    <text evidence="11">The sequence shown here is derived from an EMBL/GenBank/DDBJ whole genome shotgun (WGS) entry which is preliminary data.</text>
</comment>
<dbReference type="Pfam" id="PF00460">
    <property type="entry name" value="Flg_bb_rod"/>
    <property type="match status" value="1"/>
</dbReference>
<keyword evidence="5" id="KW-0964">Secreted</keyword>
<keyword evidence="11" id="KW-0966">Cell projection</keyword>
<keyword evidence="11" id="KW-0969">Cilium</keyword>
<comment type="similarity">
    <text evidence="3">Belongs to the flagella basal body rod proteins family.</text>
</comment>
<dbReference type="PANTHER" id="PTHR30033">
    <property type="entry name" value="FLAGELLAR HOOK-ASSOCIATED PROTEIN 1"/>
    <property type="match status" value="1"/>
</dbReference>
<keyword evidence="12" id="KW-1185">Reference proteome</keyword>
<proteinExistence type="inferred from homology"/>
<dbReference type="InterPro" id="IPR001444">
    <property type="entry name" value="Flag_bb_rod_N"/>
</dbReference>
<evidence type="ECO:0000256" key="3">
    <source>
        <dbReference type="ARBA" id="ARBA00009677"/>
    </source>
</evidence>
<dbReference type="EMBL" id="BMLT01000008">
    <property type="protein sequence ID" value="GGO84920.1"/>
    <property type="molecule type" value="Genomic_DNA"/>
</dbReference>
<keyword evidence="6" id="KW-0975">Bacterial flagellum</keyword>
<name>A0A917ZMG5_9GAMM</name>
<sequence length="642" mass="68818">MSSFDLLSLGVQAVRVSQTGLSVTGNNISNVNTPGYSRQVSYPESREGGGVELDHIRRITDRYLNDRVWADSSRFGAAEAYEALSNELDDLLASDSTSLSEGLDSYFAALQTAADDPASVTNRELFLAEADAMVRRFQDLHGRIATQNETVNTRIRELTQEVNSLGSQVADLNDRIRIATSAGQSAFELLDQREEAIRQLSSLVDVQVTDQSNGELSVFVGNGQPLVVGMTANPMQAYPGDPDPSSFDVGLVVAGRNTELTAQISGGELGGLLQYRDESLGKSLDELGRLALVLSETMNEQHKLGMDLDGNQGGLLFKDINSLQAQQSRVQAAVGNYTPLQDSPRVEITDVGQLKAESYELIFQGQNDFVIRRGSDGVLLRPALDPGSDPATGDISVTLDGFTLSLNSEGNIPFAAGDRFLIRPSRNGAEELQLNIHNGRQLALASPVTVSGDSGNTGTAKASVSVTDSLEFPAPADFPVTVAFNQTGPTTFDYLINGAPGGSFDSAAPEPIQIDGYQLELTGMPADGDSFTLAYNEGGVSDNRNALLMSQLMKSATSLDGNYQETYTRLIERVGTDTRVAQMDRSAAESVLQSSVARRDAVSGVNLDEEAVKLIQFQQAYQAATQLISASQRIFDSLLQAV</sequence>
<keyword evidence="11" id="KW-0282">Flagellum</keyword>
<dbReference type="PANTHER" id="PTHR30033:SF1">
    <property type="entry name" value="FLAGELLAR HOOK-ASSOCIATED PROTEIN 1"/>
    <property type="match status" value="1"/>
</dbReference>
<evidence type="ECO:0000256" key="1">
    <source>
        <dbReference type="ARBA" id="ARBA00004365"/>
    </source>
</evidence>
<dbReference type="SUPFAM" id="SSF64518">
    <property type="entry name" value="Phase 1 flagellin"/>
    <property type="match status" value="2"/>
</dbReference>
<feature type="domain" description="Flagellar basal body rod protein N-terminal" evidence="8">
    <location>
        <begin position="18"/>
        <end position="36"/>
    </location>
</feature>
<dbReference type="RefSeq" id="WP_188861632.1">
    <property type="nucleotide sequence ID" value="NZ_BMLT01000008.1"/>
</dbReference>
<dbReference type="GO" id="GO:0005576">
    <property type="term" value="C:extracellular region"/>
    <property type="evidence" value="ECO:0007669"/>
    <property type="project" value="UniProtKB-SubCell"/>
</dbReference>
<feature type="domain" description="Flagellar basal-body/hook protein C-terminal" evidence="9">
    <location>
        <begin position="603"/>
        <end position="640"/>
    </location>
</feature>
<reference evidence="11 12" key="1">
    <citation type="journal article" date="2014" name="Int. J. Syst. Evol. Microbiol.">
        <title>Complete genome sequence of Corynebacterium casei LMG S-19264T (=DSM 44701T), isolated from a smear-ripened cheese.</title>
        <authorList>
            <consortium name="US DOE Joint Genome Institute (JGI-PGF)"/>
            <person name="Walter F."/>
            <person name="Albersmeier A."/>
            <person name="Kalinowski J."/>
            <person name="Ruckert C."/>
        </authorList>
    </citation>
    <scope>NUCLEOTIDE SEQUENCE [LARGE SCALE GENOMIC DNA]</scope>
    <source>
        <strain evidence="11 12">CGMCC 1.7286</strain>
    </source>
</reference>
<evidence type="ECO:0000256" key="5">
    <source>
        <dbReference type="ARBA" id="ARBA00022525"/>
    </source>
</evidence>
<evidence type="ECO:0000259" key="9">
    <source>
        <dbReference type="Pfam" id="PF06429"/>
    </source>
</evidence>
<evidence type="ECO:0000256" key="7">
    <source>
        <dbReference type="SAM" id="Coils"/>
    </source>
</evidence>
<dbReference type="PRINTS" id="PR01005">
    <property type="entry name" value="FLGHOOKAP1"/>
</dbReference>
<evidence type="ECO:0000256" key="2">
    <source>
        <dbReference type="ARBA" id="ARBA00004613"/>
    </source>
</evidence>